<comment type="caution">
    <text evidence="2">The sequence shown here is derived from an EMBL/GenBank/DDBJ whole genome shotgun (WGS) entry which is preliminary data.</text>
</comment>
<sequence>MKGANEDRVFTLGIDESWRETKSISFAIPYFKPTVCISGDNGGAIAAIDVKSETIALWNASHESMYYYELIEVKGKLEVIDYRKWVSGYLDLWTLEQTPQRKWERHIIGVPSIWNAIKPRSVSSFMARDGKIVFMVILKSGACLCYDVTRKSWRILQIMGLPKENYLKGIYSCVESLVPLV</sequence>
<dbReference type="Pfam" id="PF08268">
    <property type="entry name" value="FBA_3"/>
    <property type="match status" value="1"/>
</dbReference>
<evidence type="ECO:0000313" key="2">
    <source>
        <dbReference type="EMBL" id="KAK4707152.1"/>
    </source>
</evidence>
<dbReference type="PANTHER" id="PTHR31111:SF139">
    <property type="entry name" value="F-BOX ASSOCIATED DOMAIN-CONTAINING PROTEIN"/>
    <property type="match status" value="1"/>
</dbReference>
<accession>A0AAV9K1Q9</accession>
<keyword evidence="3" id="KW-1185">Reference proteome</keyword>
<name>A0AAV9K1Q9_9SOLN</name>
<dbReference type="EMBL" id="JAWPEI010000026">
    <property type="protein sequence ID" value="KAK4707152.1"/>
    <property type="molecule type" value="Genomic_DNA"/>
</dbReference>
<evidence type="ECO:0000313" key="3">
    <source>
        <dbReference type="Proteomes" id="UP001311915"/>
    </source>
</evidence>
<dbReference type="InterPro" id="IPR013187">
    <property type="entry name" value="F-box-assoc_dom_typ3"/>
</dbReference>
<reference evidence="2 3" key="1">
    <citation type="submission" date="2023-10" db="EMBL/GenBank/DDBJ databases">
        <title>Genome-Wide Identification Analysis in wild type Solanum Pinnatisectum Reveals Some Genes Defensing Phytophthora Infestans.</title>
        <authorList>
            <person name="Sun C."/>
        </authorList>
    </citation>
    <scope>NUCLEOTIDE SEQUENCE [LARGE SCALE GENOMIC DNA]</scope>
    <source>
        <strain evidence="2">LQN</strain>
        <tissue evidence="2">Leaf</tissue>
    </source>
</reference>
<organism evidence="2 3">
    <name type="scientific">Solanum pinnatisectum</name>
    <name type="common">tansyleaf nightshade</name>
    <dbReference type="NCBI Taxonomy" id="50273"/>
    <lineage>
        <taxon>Eukaryota</taxon>
        <taxon>Viridiplantae</taxon>
        <taxon>Streptophyta</taxon>
        <taxon>Embryophyta</taxon>
        <taxon>Tracheophyta</taxon>
        <taxon>Spermatophyta</taxon>
        <taxon>Magnoliopsida</taxon>
        <taxon>eudicotyledons</taxon>
        <taxon>Gunneridae</taxon>
        <taxon>Pentapetalae</taxon>
        <taxon>asterids</taxon>
        <taxon>lamiids</taxon>
        <taxon>Solanales</taxon>
        <taxon>Solanaceae</taxon>
        <taxon>Solanoideae</taxon>
        <taxon>Solaneae</taxon>
        <taxon>Solanum</taxon>
    </lineage>
</organism>
<dbReference type="PANTHER" id="PTHR31111">
    <property type="entry name" value="BNAA05G37150D PROTEIN-RELATED"/>
    <property type="match status" value="1"/>
</dbReference>
<protein>
    <recommendedName>
        <fullName evidence="1">F-box associated beta-propeller type 3 domain-containing protein</fullName>
    </recommendedName>
</protein>
<evidence type="ECO:0000259" key="1">
    <source>
        <dbReference type="Pfam" id="PF08268"/>
    </source>
</evidence>
<proteinExistence type="predicted"/>
<gene>
    <name evidence="2" type="ORF">R3W88_033291</name>
</gene>
<dbReference type="Proteomes" id="UP001311915">
    <property type="component" value="Unassembled WGS sequence"/>
</dbReference>
<feature type="domain" description="F-box associated beta-propeller type 3" evidence="1">
    <location>
        <begin position="5"/>
        <end position="165"/>
    </location>
</feature>
<dbReference type="AlphaFoldDB" id="A0AAV9K1Q9"/>